<protein>
    <recommendedName>
        <fullName evidence="3">F-box domain-containing protein</fullName>
    </recommendedName>
</protein>
<evidence type="ECO:0000313" key="1">
    <source>
        <dbReference type="EMBL" id="KAH3679063.1"/>
    </source>
</evidence>
<reference evidence="1" key="1">
    <citation type="journal article" date="2021" name="Open Biol.">
        <title>Shared evolutionary footprints suggest mitochondrial oxidative damage underlies multiple complex I losses in fungi.</title>
        <authorList>
            <person name="Schikora-Tamarit M.A."/>
            <person name="Marcet-Houben M."/>
            <person name="Nosek J."/>
            <person name="Gabaldon T."/>
        </authorList>
    </citation>
    <scope>NUCLEOTIDE SEQUENCE</scope>
    <source>
        <strain evidence="1">CBS6341</strain>
    </source>
</reference>
<proteinExistence type="predicted"/>
<organism evidence="1 2">
    <name type="scientific">Wickerhamomyces mucosus</name>
    <dbReference type="NCBI Taxonomy" id="1378264"/>
    <lineage>
        <taxon>Eukaryota</taxon>
        <taxon>Fungi</taxon>
        <taxon>Dikarya</taxon>
        <taxon>Ascomycota</taxon>
        <taxon>Saccharomycotina</taxon>
        <taxon>Saccharomycetes</taxon>
        <taxon>Phaffomycetales</taxon>
        <taxon>Wickerhamomycetaceae</taxon>
        <taxon>Wickerhamomyces</taxon>
    </lineage>
</organism>
<gene>
    <name evidence="1" type="ORF">WICMUC_001258</name>
</gene>
<dbReference type="EMBL" id="JAEUBF010000390">
    <property type="protein sequence ID" value="KAH3679063.1"/>
    <property type="molecule type" value="Genomic_DNA"/>
</dbReference>
<dbReference type="AlphaFoldDB" id="A0A9P8PVA0"/>
<keyword evidence="2" id="KW-1185">Reference proteome</keyword>
<dbReference type="Proteomes" id="UP000769528">
    <property type="component" value="Unassembled WGS sequence"/>
</dbReference>
<evidence type="ECO:0000313" key="2">
    <source>
        <dbReference type="Proteomes" id="UP000769528"/>
    </source>
</evidence>
<name>A0A9P8PVA0_9ASCO</name>
<reference evidence="1" key="2">
    <citation type="submission" date="2021-01" db="EMBL/GenBank/DDBJ databases">
        <authorList>
            <person name="Schikora-Tamarit M.A."/>
        </authorList>
    </citation>
    <scope>NUCLEOTIDE SEQUENCE</scope>
    <source>
        <strain evidence="1">CBS6341</strain>
    </source>
</reference>
<evidence type="ECO:0008006" key="3">
    <source>
        <dbReference type="Google" id="ProtNLM"/>
    </source>
</evidence>
<dbReference type="OrthoDB" id="5351126at2759"/>
<accession>A0A9P8PVA0</accession>
<comment type="caution">
    <text evidence="1">The sequence shown here is derived from an EMBL/GenBank/DDBJ whole genome shotgun (WGS) entry which is preliminary data.</text>
</comment>
<sequence>MTLTSSRSNSGNNYNNVWGSAPAPLLFTSSFNNSNYRPSLNRRDSYQNSIYIVNDNYNQYGQSVVKRSSSLQRSKNEKNSLYRSYRSTHSIQLSNSNHSKPSNDRGITDKPKFSYKSLLLSSQDNNPVKKLFKLDSDAFSSFSLKSSCHKITINQLPVELISQIVQYTDDYKTIINCLYVNHLFYEAAKPIVYSAPHLTSTYRVAQLVTSLRENMGNGELIRFLDLSNLEPGIMLDQDEKNDTNTSNNNDMGLWFDNDLQLPEYAFASWRDWKYRGDPLYGSSFLNSYNLSKTKSSSSVDSISTLNSTKRKVFKSLRSSSSLDSSTIKTITDFLKFNFSRSSKKRSRSDSQSTTSSENPISTSNIKKVTFAKSLRLNRPFSDNHPYTNKFLLKYSHSKDLPIGYMLYLIDLCPNIIELNLSSISLSSDFKIIYKSKLYNSSSLVENVLSSSPSNHPGKSNKFELVPYYLSDSNVYFNKRAFSNEFKKLNELDILEAIVSNLHCLQSLNLSSIPWLNLRNIQQILLNNPNSIIYKNFQNPQYHDISIDLSNSGMMKNMKWAKPYKNLMEFANTFTKTQEEIDENEIEIQNDLLIRNIGMNY</sequence>